<dbReference type="EMBL" id="CP025612">
    <property type="protein sequence ID" value="AUN32815.1"/>
    <property type="molecule type" value="Genomic_DNA"/>
</dbReference>
<dbReference type="Gene3D" id="3.40.50.300">
    <property type="entry name" value="P-loop containing nucleotide triphosphate hydrolases"/>
    <property type="match status" value="1"/>
</dbReference>
<dbReference type="PANTHER" id="PTHR41287:SF1">
    <property type="entry name" value="PROTEIN YMFN"/>
    <property type="match status" value="1"/>
</dbReference>
<feature type="domain" description="Terminase large subunit-like ATPase" evidence="1">
    <location>
        <begin position="89"/>
        <end position="261"/>
    </location>
</feature>
<dbReference type="Proteomes" id="UP000234752">
    <property type="component" value="Chromosome eg_2"/>
</dbReference>
<sequence>MATPHYDKALAYARDVVKGGVPACKWVKLASQRHLDDLERAKREGFAYEFSPVKAEKICRFISLLPHTKGKWAKKDPANPRAHLITLEPWQCFVIGVPFGWLRRSDGTRRYRLMYVEVPRKNGKSIIAAGIGLYMFCADGEEGAEVYSGATIEKQAWEVFRPAKLMVERSPKLRARFGVKVNAANLHIKSNESKFEPVIGKPGDGASPSCSITDEYHEHATSAQLDTMVTGMGARAQPMAIIITTAGDNIAGPCYDMRGTICKILDGAIQDDEKFGIVYTIDDGDDWANPAILRKANPNFGVSVLEDFLLARQREAVNSARARGRFLTKHLNCWVNALSGYFDMRAWADCARVNICLDDYEGRRIIVGLDLASKIDIASLKILILPEEEGGPHISFGIHYLPEATVDLPENEHYQAWRADGFLRVTDGNIIDFELIEEDILDLASRFKLQFVVYDPHQATYLVTRLQKVGVPVQEYRPLVLNFSEPMKQLDAFVRARQWVHDGCPVMTWMMSNVVSKPDKKGNVYPNKETAEKKIDGPVALISALGKAMAGEEDNTMPRDFELKVW</sequence>
<dbReference type="PANTHER" id="PTHR41287">
    <property type="match status" value="1"/>
</dbReference>
<evidence type="ECO:0000259" key="1">
    <source>
        <dbReference type="Pfam" id="PF03354"/>
    </source>
</evidence>
<accession>A0A2K9NKD7</accession>
<evidence type="ECO:0000259" key="2">
    <source>
        <dbReference type="Pfam" id="PF20441"/>
    </source>
</evidence>
<dbReference type="OrthoDB" id="9760250at2"/>
<keyword evidence="4" id="KW-1185">Reference proteome</keyword>
<evidence type="ECO:0000313" key="3">
    <source>
        <dbReference type="EMBL" id="AUN32815.1"/>
    </source>
</evidence>
<protein>
    <submittedName>
        <fullName evidence="3">Terminase</fullName>
    </submittedName>
</protein>
<reference evidence="3 4" key="1">
    <citation type="submission" date="2017-12" db="EMBL/GenBank/DDBJ databases">
        <title>Genomes of bacteria within cyanobacterial aggregates.</title>
        <authorList>
            <person name="Cai H."/>
        </authorList>
    </citation>
    <scope>NUCLEOTIDE SEQUENCE [LARGE SCALE GENOMIC DNA]</scope>
    <source>
        <strain evidence="3 4">TH16</strain>
    </source>
</reference>
<organism evidence="3 4">
    <name type="scientific">Niveispirillum cyanobacteriorum</name>
    <dbReference type="NCBI Taxonomy" id="1612173"/>
    <lineage>
        <taxon>Bacteria</taxon>
        <taxon>Pseudomonadati</taxon>
        <taxon>Pseudomonadota</taxon>
        <taxon>Alphaproteobacteria</taxon>
        <taxon>Rhodospirillales</taxon>
        <taxon>Azospirillaceae</taxon>
        <taxon>Niveispirillum</taxon>
    </lineage>
</organism>
<dbReference type="GO" id="GO:0004519">
    <property type="term" value="F:endonuclease activity"/>
    <property type="evidence" value="ECO:0007669"/>
    <property type="project" value="InterPro"/>
</dbReference>
<dbReference type="InterPro" id="IPR027417">
    <property type="entry name" value="P-loop_NTPase"/>
</dbReference>
<evidence type="ECO:0000313" key="4">
    <source>
        <dbReference type="Proteomes" id="UP000234752"/>
    </source>
</evidence>
<dbReference type="InterPro" id="IPR005021">
    <property type="entry name" value="Terminase_largesu-like"/>
</dbReference>
<dbReference type="KEGG" id="ncb:C0V82_16135"/>
<gene>
    <name evidence="3" type="ORF">C0V82_16135</name>
</gene>
<proteinExistence type="predicted"/>
<dbReference type="Pfam" id="PF03354">
    <property type="entry name" value="TerL_ATPase"/>
    <property type="match status" value="1"/>
</dbReference>
<name>A0A2K9NKD7_9PROT</name>
<dbReference type="InterPro" id="IPR046462">
    <property type="entry name" value="TerL_nuclease"/>
</dbReference>
<dbReference type="Pfam" id="PF20441">
    <property type="entry name" value="TerL_nuclease"/>
    <property type="match status" value="1"/>
</dbReference>
<dbReference type="AlphaFoldDB" id="A0A2K9NKD7"/>
<feature type="domain" description="Terminase large subunit-like endonuclease" evidence="2">
    <location>
        <begin position="269"/>
        <end position="552"/>
    </location>
</feature>
<dbReference type="InterPro" id="IPR046461">
    <property type="entry name" value="TerL_ATPase"/>
</dbReference>